<dbReference type="CDD" id="cd00167">
    <property type="entry name" value="SANT"/>
    <property type="match status" value="1"/>
</dbReference>
<organism evidence="6 7">
    <name type="scientific">Arachis hypogaea</name>
    <name type="common">Peanut</name>
    <dbReference type="NCBI Taxonomy" id="3818"/>
    <lineage>
        <taxon>Eukaryota</taxon>
        <taxon>Viridiplantae</taxon>
        <taxon>Streptophyta</taxon>
        <taxon>Embryophyta</taxon>
        <taxon>Tracheophyta</taxon>
        <taxon>Spermatophyta</taxon>
        <taxon>Magnoliopsida</taxon>
        <taxon>eudicotyledons</taxon>
        <taxon>Gunneridae</taxon>
        <taxon>Pentapetalae</taxon>
        <taxon>rosids</taxon>
        <taxon>fabids</taxon>
        <taxon>Fabales</taxon>
        <taxon>Fabaceae</taxon>
        <taxon>Papilionoideae</taxon>
        <taxon>50 kb inversion clade</taxon>
        <taxon>dalbergioids sensu lato</taxon>
        <taxon>Dalbergieae</taxon>
        <taxon>Pterocarpus clade</taxon>
        <taxon>Arachis</taxon>
    </lineage>
</organism>
<dbReference type="AlphaFoldDB" id="A0A444YUP1"/>
<dbReference type="Proteomes" id="UP000289738">
    <property type="component" value="Chromosome B06"/>
</dbReference>
<evidence type="ECO:0000256" key="3">
    <source>
        <dbReference type="ARBA" id="ARBA00023242"/>
    </source>
</evidence>
<keyword evidence="1" id="KW-0805">Transcription regulation</keyword>
<evidence type="ECO:0000313" key="6">
    <source>
        <dbReference type="EMBL" id="RYR05626.1"/>
    </source>
</evidence>
<dbReference type="PROSITE" id="PS50090">
    <property type="entry name" value="MYB_LIKE"/>
    <property type="match status" value="1"/>
</dbReference>
<evidence type="ECO:0000259" key="4">
    <source>
        <dbReference type="PROSITE" id="PS50090"/>
    </source>
</evidence>
<keyword evidence="3" id="KW-0539">Nucleus</keyword>
<evidence type="ECO:0000256" key="1">
    <source>
        <dbReference type="ARBA" id="ARBA00023015"/>
    </source>
</evidence>
<sequence length="127" mass="14382">MIVAVGGHQPLQSQPQPQVWTWEENKAFESVMANCFHDAINNRWETVAAQLPGKTPAQLQERFLKVMTDVNAIKHGYPENMIIMIPVPATPLEHSPLSIPMVNATPPPPPPPPPPHWIHHQHHRWLL</sequence>
<dbReference type="STRING" id="3818.A0A444YUP1"/>
<keyword evidence="7" id="KW-1185">Reference proteome</keyword>
<name>A0A444YUP1_ARAHY</name>
<dbReference type="SMART" id="SM00717">
    <property type="entry name" value="SANT"/>
    <property type="match status" value="1"/>
</dbReference>
<dbReference type="InterPro" id="IPR009057">
    <property type="entry name" value="Homeodomain-like_sf"/>
</dbReference>
<dbReference type="InterPro" id="IPR044636">
    <property type="entry name" value="RADIALIS-like"/>
</dbReference>
<dbReference type="PANTHER" id="PTHR43952:SF75">
    <property type="entry name" value="PROTEIN RADIALIS-LIKE 6"/>
    <property type="match status" value="1"/>
</dbReference>
<protein>
    <recommendedName>
        <fullName evidence="4">Myb-like domain-containing protein</fullName>
    </recommendedName>
</protein>
<dbReference type="PANTHER" id="PTHR43952">
    <property type="entry name" value="MYB FAMILY TRANSCRIPTION FACTOR-RELATED"/>
    <property type="match status" value="1"/>
</dbReference>
<comment type="caution">
    <text evidence="6">The sequence shown here is derived from an EMBL/GenBank/DDBJ whole genome shotgun (WGS) entry which is preliminary data.</text>
</comment>
<dbReference type="GO" id="GO:0003700">
    <property type="term" value="F:DNA-binding transcription factor activity"/>
    <property type="evidence" value="ECO:0007669"/>
    <property type="project" value="InterPro"/>
</dbReference>
<feature type="domain" description="Myb-like" evidence="4">
    <location>
        <begin position="20"/>
        <end position="67"/>
    </location>
</feature>
<gene>
    <name evidence="5" type="ORF">Ahy_B06g085464</name>
    <name evidence="6" type="ORF">Ahy_B06g085466</name>
</gene>
<dbReference type="Gene3D" id="1.10.10.60">
    <property type="entry name" value="Homeodomain-like"/>
    <property type="match status" value="1"/>
</dbReference>
<evidence type="ECO:0000313" key="7">
    <source>
        <dbReference type="Proteomes" id="UP000289738"/>
    </source>
</evidence>
<reference evidence="6 7" key="1">
    <citation type="submission" date="2019-01" db="EMBL/GenBank/DDBJ databases">
        <title>Sequencing of cultivated peanut Arachis hypogaea provides insights into genome evolution and oil improvement.</title>
        <authorList>
            <person name="Chen X."/>
        </authorList>
    </citation>
    <scope>NUCLEOTIDE SEQUENCE [LARGE SCALE GENOMIC DNA]</scope>
    <source>
        <strain evidence="7">cv. Fuhuasheng</strain>
        <strain evidence="6">GDAAS-fuhuasheng2018</strain>
        <tissue evidence="6">Leaves</tissue>
    </source>
</reference>
<accession>A0A444YUP1</accession>
<dbReference type="SUPFAM" id="SSF46689">
    <property type="entry name" value="Homeodomain-like"/>
    <property type="match status" value="1"/>
</dbReference>
<evidence type="ECO:0000256" key="2">
    <source>
        <dbReference type="ARBA" id="ARBA00023163"/>
    </source>
</evidence>
<dbReference type="Pfam" id="PF00249">
    <property type="entry name" value="Myb_DNA-binding"/>
    <property type="match status" value="1"/>
</dbReference>
<dbReference type="InterPro" id="IPR001005">
    <property type="entry name" value="SANT/Myb"/>
</dbReference>
<proteinExistence type="predicted"/>
<dbReference type="EMBL" id="SDMP01000016">
    <property type="protein sequence ID" value="RYR05625.1"/>
    <property type="molecule type" value="Genomic_DNA"/>
</dbReference>
<keyword evidence="2" id="KW-0804">Transcription</keyword>
<evidence type="ECO:0000313" key="5">
    <source>
        <dbReference type="EMBL" id="RYR05625.1"/>
    </source>
</evidence>
<dbReference type="EMBL" id="SDMP01000016">
    <property type="protein sequence ID" value="RYR05626.1"/>
    <property type="molecule type" value="Genomic_DNA"/>
</dbReference>